<dbReference type="AlphaFoldDB" id="A0A6I4VPG5"/>
<dbReference type="EMBL" id="WUUL01000004">
    <property type="protein sequence ID" value="MXQ53449.1"/>
    <property type="molecule type" value="Genomic_DNA"/>
</dbReference>
<reference evidence="1 2" key="1">
    <citation type="submission" date="2019-12" db="EMBL/GenBank/DDBJ databases">
        <title>Whole-genome analyses of novel actinobacteria.</title>
        <authorList>
            <person name="Sahin N."/>
            <person name="Saygin H."/>
        </authorList>
    </citation>
    <scope>NUCLEOTIDE SEQUENCE [LARGE SCALE GENOMIC DNA]</scope>
    <source>
        <strain evidence="1 2">KC615</strain>
    </source>
</reference>
<sequence>MESVLLWLWVDSHKPYQKSIREHIQATKRDIKEEKTIQQIEWMKWEDQEPDLRLIKEAR</sequence>
<dbReference type="Proteomes" id="UP000430692">
    <property type="component" value="Unassembled WGS sequence"/>
</dbReference>
<organism evidence="1 2">
    <name type="scientific">Shimazuella alba</name>
    <dbReference type="NCBI Taxonomy" id="2690964"/>
    <lineage>
        <taxon>Bacteria</taxon>
        <taxon>Bacillati</taxon>
        <taxon>Bacillota</taxon>
        <taxon>Bacilli</taxon>
        <taxon>Bacillales</taxon>
        <taxon>Thermoactinomycetaceae</taxon>
        <taxon>Shimazuella</taxon>
    </lineage>
</organism>
<name>A0A6I4VPG5_9BACL</name>
<keyword evidence="2" id="KW-1185">Reference proteome</keyword>
<proteinExistence type="predicted"/>
<evidence type="ECO:0000313" key="2">
    <source>
        <dbReference type="Proteomes" id="UP000430692"/>
    </source>
</evidence>
<gene>
    <name evidence="1" type="ORF">GSM42_06840</name>
</gene>
<dbReference type="RefSeq" id="WP_160800814.1">
    <property type="nucleotide sequence ID" value="NZ_WUUL01000004.1"/>
</dbReference>
<evidence type="ECO:0000313" key="1">
    <source>
        <dbReference type="EMBL" id="MXQ53449.1"/>
    </source>
</evidence>
<comment type="caution">
    <text evidence="1">The sequence shown here is derived from an EMBL/GenBank/DDBJ whole genome shotgun (WGS) entry which is preliminary data.</text>
</comment>
<accession>A0A6I4VPG5</accession>
<protein>
    <submittedName>
        <fullName evidence="1">Uncharacterized protein</fullName>
    </submittedName>
</protein>